<dbReference type="EMBL" id="SMLA01000002">
    <property type="protein sequence ID" value="TDD92730.1"/>
    <property type="molecule type" value="Genomic_DNA"/>
</dbReference>
<accession>A0A4R5C459</accession>
<keyword evidence="3" id="KW-1185">Reference proteome</keyword>
<feature type="region of interest" description="Disordered" evidence="1">
    <location>
        <begin position="1"/>
        <end position="20"/>
    </location>
</feature>
<proteinExistence type="predicted"/>
<dbReference type="AlphaFoldDB" id="A0A4R5C459"/>
<evidence type="ECO:0000313" key="3">
    <source>
        <dbReference type="Proteomes" id="UP000294723"/>
    </source>
</evidence>
<dbReference type="Proteomes" id="UP000294723">
    <property type="component" value="Unassembled WGS sequence"/>
</dbReference>
<organism evidence="2 3">
    <name type="scientific">Saccharopolyspora karakumensis</name>
    <dbReference type="NCBI Taxonomy" id="2530386"/>
    <lineage>
        <taxon>Bacteria</taxon>
        <taxon>Bacillati</taxon>
        <taxon>Actinomycetota</taxon>
        <taxon>Actinomycetes</taxon>
        <taxon>Pseudonocardiales</taxon>
        <taxon>Pseudonocardiaceae</taxon>
        <taxon>Saccharopolyspora</taxon>
    </lineage>
</organism>
<evidence type="ECO:0000313" key="2">
    <source>
        <dbReference type="EMBL" id="TDD92730.1"/>
    </source>
</evidence>
<gene>
    <name evidence="2" type="ORF">E1202_01740</name>
</gene>
<evidence type="ECO:0000256" key="1">
    <source>
        <dbReference type="SAM" id="MobiDB-lite"/>
    </source>
</evidence>
<name>A0A4R5C459_9PSEU</name>
<reference evidence="2 3" key="1">
    <citation type="submission" date="2019-03" db="EMBL/GenBank/DDBJ databases">
        <title>Draft genome sequences of novel Actinobacteria.</title>
        <authorList>
            <person name="Sahin N."/>
            <person name="Ay H."/>
            <person name="Saygin H."/>
        </authorList>
    </citation>
    <scope>NUCLEOTIDE SEQUENCE [LARGE SCALE GENOMIC DNA]</scope>
    <source>
        <strain evidence="2 3">5K548</strain>
    </source>
</reference>
<sequence length="136" mass="14594">MASQAGQHSERSSGGKTVRNIPVNLQGHKLMITEAPTLKMFENDRGVSEVVTDRQGVQQFVVSLFAKRKAQPGEFAGKGEEIKVTLTADPGEGFEEGAYVELIDATVSYWERNGRSGLSFRAHGMTPVGAQVSAAA</sequence>
<comment type="caution">
    <text evidence="2">The sequence shown here is derived from an EMBL/GenBank/DDBJ whole genome shotgun (WGS) entry which is preliminary data.</text>
</comment>
<protein>
    <submittedName>
        <fullName evidence="2">Uncharacterized protein</fullName>
    </submittedName>
</protein>